<comment type="similarity">
    <text evidence="1 2">Belongs to the peroxin-16 family.</text>
</comment>
<accession>A0A4T0FKB2</accession>
<keyword evidence="2" id="KW-0576">Peroxisome</keyword>
<dbReference type="OrthoDB" id="2021143at2759"/>
<dbReference type="InterPro" id="IPR013919">
    <property type="entry name" value="Pex16"/>
</dbReference>
<dbReference type="Proteomes" id="UP000310189">
    <property type="component" value="Unassembled WGS sequence"/>
</dbReference>
<gene>
    <name evidence="4" type="ORF">E3P99_02402</name>
</gene>
<evidence type="ECO:0000256" key="1">
    <source>
        <dbReference type="ARBA" id="ARBA00009505"/>
    </source>
</evidence>
<evidence type="ECO:0000256" key="2">
    <source>
        <dbReference type="RuleBase" id="RU365003"/>
    </source>
</evidence>
<dbReference type="AlphaFoldDB" id="A0A4T0FKB2"/>
<evidence type="ECO:0000256" key="3">
    <source>
        <dbReference type="SAM" id="MobiDB-lite"/>
    </source>
</evidence>
<feature type="compositionally biased region" description="Acidic residues" evidence="3">
    <location>
        <begin position="158"/>
        <end position="168"/>
    </location>
</feature>
<dbReference type="GO" id="GO:0005778">
    <property type="term" value="C:peroxisomal membrane"/>
    <property type="evidence" value="ECO:0007669"/>
    <property type="project" value="UniProtKB-SubCell"/>
</dbReference>
<evidence type="ECO:0000313" key="5">
    <source>
        <dbReference type="Proteomes" id="UP000310189"/>
    </source>
</evidence>
<dbReference type="Pfam" id="PF08610">
    <property type="entry name" value="Pex16"/>
    <property type="match status" value="1"/>
</dbReference>
<dbReference type="GO" id="GO:0007031">
    <property type="term" value="P:peroxisome organization"/>
    <property type="evidence" value="ECO:0007669"/>
    <property type="project" value="UniProtKB-KW"/>
</dbReference>
<keyword evidence="2" id="KW-0962">Peroxisome biogenesis</keyword>
<dbReference type="PANTHER" id="PTHR13299:SF0">
    <property type="entry name" value="PEROXISOMAL MEMBRANE PROTEIN PEX16"/>
    <property type="match status" value="1"/>
</dbReference>
<comment type="subcellular location">
    <subcellularLocation>
        <location evidence="2">Peroxisome membrane</location>
    </subcellularLocation>
</comment>
<organism evidence="4 5">
    <name type="scientific">Wallemia hederae</name>
    <dbReference type="NCBI Taxonomy" id="1540922"/>
    <lineage>
        <taxon>Eukaryota</taxon>
        <taxon>Fungi</taxon>
        <taxon>Dikarya</taxon>
        <taxon>Basidiomycota</taxon>
        <taxon>Wallemiomycotina</taxon>
        <taxon>Wallemiomycetes</taxon>
        <taxon>Wallemiales</taxon>
        <taxon>Wallemiaceae</taxon>
        <taxon>Wallemia</taxon>
    </lineage>
</organism>
<dbReference type="PANTHER" id="PTHR13299">
    <property type="entry name" value="PEROXISOMAL MEMBRANE PROTEIN PEX16"/>
    <property type="match status" value="1"/>
</dbReference>
<keyword evidence="5" id="KW-1185">Reference proteome</keyword>
<dbReference type="EMBL" id="SPNW01000034">
    <property type="protein sequence ID" value="TIA88761.1"/>
    <property type="molecule type" value="Genomic_DNA"/>
</dbReference>
<evidence type="ECO:0000313" key="4">
    <source>
        <dbReference type="EMBL" id="TIA88761.1"/>
    </source>
</evidence>
<protein>
    <recommendedName>
        <fullName evidence="2">Peroxisomal membrane protein PEX16</fullName>
    </recommendedName>
</protein>
<reference evidence="4 5" key="1">
    <citation type="submission" date="2019-03" db="EMBL/GenBank/DDBJ databases">
        <title>Sequencing 23 genomes of Wallemia ichthyophaga.</title>
        <authorList>
            <person name="Gostincar C."/>
        </authorList>
    </citation>
    <scope>NUCLEOTIDE SEQUENCE [LARGE SCALE GENOMIC DNA]</scope>
    <source>
        <strain evidence="4 5">EXF-5753</strain>
    </source>
</reference>
<sequence>MSSSDAKSADRKERVIAISKSIEPTLRTLAWLLPGRFDDSELVAEMIFSSLNILTQSQDAHSADRSLHAHSRYTTANWGKAHALSTRLLSLITAVQLLGEIVMHRREKRDSQGRHARQRWNYITSVEALKFTLKLVILLKTQLRPLISPCTPSRDQDASLDPESEEGENGARARGAKGTRSVAELMKKYGSVDHYLYAAALDTDSLTPPPALVRPLSSGVQIASELMLIAEPLVYVLALRRQFDRTQTRTKPWRTKSEWTPLLLSLSLSVLSRQLRKYDQRSRSGVSPYAFDVNKSSIESNEQNRREQSFIRYLLRGPIWNDFTKPRVESVVNRLQNWPLIGLAAGIVGDYIPLIDNYHFYTSQ</sequence>
<proteinExistence type="inferred from homology"/>
<name>A0A4T0FKB2_9BASI</name>
<comment type="caution">
    <text evidence="4">The sequence shown here is derived from an EMBL/GenBank/DDBJ whole genome shotgun (WGS) entry which is preliminary data.</text>
</comment>
<feature type="region of interest" description="Disordered" evidence="3">
    <location>
        <begin position="150"/>
        <end position="177"/>
    </location>
</feature>